<dbReference type="InterPro" id="IPR000742">
    <property type="entry name" value="EGF"/>
</dbReference>
<feature type="signal peptide" evidence="6">
    <location>
        <begin position="1"/>
        <end position="27"/>
    </location>
</feature>
<dbReference type="PROSITE" id="PS00022">
    <property type="entry name" value="EGF_1"/>
    <property type="match status" value="2"/>
</dbReference>
<dbReference type="Pfam" id="PF00008">
    <property type="entry name" value="EGF"/>
    <property type="match status" value="1"/>
</dbReference>
<dbReference type="SMART" id="SM00181">
    <property type="entry name" value="EGF"/>
    <property type="match status" value="2"/>
</dbReference>
<accession>E1ZWL7</accession>
<dbReference type="SUPFAM" id="SSF49854">
    <property type="entry name" value="Spermadhesin, CUB domain"/>
    <property type="match status" value="1"/>
</dbReference>
<dbReference type="GO" id="GO:0045197">
    <property type="term" value="P:establishment or maintenance of epithelial cell apical/basal polarity"/>
    <property type="evidence" value="ECO:0007669"/>
    <property type="project" value="TreeGrafter"/>
</dbReference>
<evidence type="ECO:0000256" key="3">
    <source>
        <dbReference type="ARBA" id="ARBA00022737"/>
    </source>
</evidence>
<gene>
    <name evidence="9" type="ORF">EAG_08908</name>
</gene>
<dbReference type="AlphaFoldDB" id="E1ZWL7"/>
<name>E1ZWL7_CAMFO</name>
<evidence type="ECO:0000256" key="1">
    <source>
        <dbReference type="ARBA" id="ARBA00022536"/>
    </source>
</evidence>
<dbReference type="PROSITE" id="PS50026">
    <property type="entry name" value="EGF_3"/>
    <property type="match status" value="2"/>
</dbReference>
<evidence type="ECO:0000259" key="8">
    <source>
        <dbReference type="PROSITE" id="PS50026"/>
    </source>
</evidence>
<dbReference type="OrthoDB" id="6138650at2759"/>
<evidence type="ECO:0000313" key="10">
    <source>
        <dbReference type="Proteomes" id="UP000000311"/>
    </source>
</evidence>
<keyword evidence="4 5" id="KW-1015">Disulfide bond</keyword>
<dbReference type="SUPFAM" id="SSF57196">
    <property type="entry name" value="EGF/Laminin"/>
    <property type="match status" value="1"/>
</dbReference>
<dbReference type="OMA" id="LCFNDEH"/>
<dbReference type="InterPro" id="IPR035914">
    <property type="entry name" value="Sperma_CUB_dom_sf"/>
</dbReference>
<dbReference type="GO" id="GO:0007157">
    <property type="term" value="P:heterophilic cell-cell adhesion via plasma membrane cell adhesion molecules"/>
    <property type="evidence" value="ECO:0007669"/>
    <property type="project" value="TreeGrafter"/>
</dbReference>
<evidence type="ECO:0000313" key="9">
    <source>
        <dbReference type="EMBL" id="EFN74454.1"/>
    </source>
</evidence>
<feature type="disulfide bond" evidence="5">
    <location>
        <begin position="202"/>
        <end position="211"/>
    </location>
</feature>
<dbReference type="PANTHER" id="PTHR24049:SF22">
    <property type="entry name" value="DROSOPHILA CRUMBS HOMOLOG"/>
    <property type="match status" value="1"/>
</dbReference>
<dbReference type="PROSITE" id="PS01180">
    <property type="entry name" value="CUB"/>
    <property type="match status" value="1"/>
</dbReference>
<feature type="disulfide bond" evidence="5">
    <location>
        <begin position="244"/>
        <end position="253"/>
    </location>
</feature>
<protein>
    <submittedName>
        <fullName evidence="9">Versican core protein</fullName>
    </submittedName>
</protein>
<dbReference type="InterPro" id="IPR000859">
    <property type="entry name" value="CUB_dom"/>
</dbReference>
<keyword evidence="3" id="KW-0677">Repeat</keyword>
<evidence type="ECO:0000256" key="4">
    <source>
        <dbReference type="ARBA" id="ARBA00023157"/>
    </source>
</evidence>
<keyword evidence="2 6" id="KW-0732">Signal</keyword>
<evidence type="ECO:0000256" key="5">
    <source>
        <dbReference type="PROSITE-ProRule" id="PRU00076"/>
    </source>
</evidence>
<organism evidence="10">
    <name type="scientific">Camponotus floridanus</name>
    <name type="common">Florida carpenter ant</name>
    <dbReference type="NCBI Taxonomy" id="104421"/>
    <lineage>
        <taxon>Eukaryota</taxon>
        <taxon>Metazoa</taxon>
        <taxon>Ecdysozoa</taxon>
        <taxon>Arthropoda</taxon>
        <taxon>Hexapoda</taxon>
        <taxon>Insecta</taxon>
        <taxon>Pterygota</taxon>
        <taxon>Neoptera</taxon>
        <taxon>Endopterygota</taxon>
        <taxon>Hymenoptera</taxon>
        <taxon>Apocrita</taxon>
        <taxon>Aculeata</taxon>
        <taxon>Formicoidea</taxon>
        <taxon>Formicidae</taxon>
        <taxon>Formicinae</taxon>
        <taxon>Camponotus</taxon>
    </lineage>
</organism>
<feature type="disulfide bond" evidence="5">
    <location>
        <begin position="183"/>
        <end position="200"/>
    </location>
</feature>
<proteinExistence type="predicted"/>
<comment type="caution">
    <text evidence="5">Lacks conserved residue(s) required for the propagation of feature annotation.</text>
</comment>
<evidence type="ECO:0000259" key="7">
    <source>
        <dbReference type="PROSITE" id="PS01180"/>
    </source>
</evidence>
<dbReference type="EMBL" id="GL434853">
    <property type="protein sequence ID" value="EFN74454.1"/>
    <property type="molecule type" value="Genomic_DNA"/>
</dbReference>
<dbReference type="PROSITE" id="PS01186">
    <property type="entry name" value="EGF_2"/>
    <property type="match status" value="2"/>
</dbReference>
<dbReference type="Proteomes" id="UP000000311">
    <property type="component" value="Unassembled WGS sequence"/>
</dbReference>
<reference evidence="9 10" key="1">
    <citation type="journal article" date="2010" name="Science">
        <title>Genomic comparison of the ants Camponotus floridanus and Harpegnathos saltator.</title>
        <authorList>
            <person name="Bonasio R."/>
            <person name="Zhang G."/>
            <person name="Ye C."/>
            <person name="Mutti N.S."/>
            <person name="Fang X."/>
            <person name="Qin N."/>
            <person name="Donahue G."/>
            <person name="Yang P."/>
            <person name="Li Q."/>
            <person name="Li C."/>
            <person name="Zhang P."/>
            <person name="Huang Z."/>
            <person name="Berger S.L."/>
            <person name="Reinberg D."/>
            <person name="Wang J."/>
            <person name="Liebig J."/>
        </authorList>
    </citation>
    <scope>NUCLEOTIDE SEQUENCE [LARGE SCALE GENOMIC DNA]</scope>
    <source>
        <strain evidence="10">C129</strain>
    </source>
</reference>
<keyword evidence="10" id="KW-1185">Reference proteome</keyword>
<dbReference type="InterPro" id="IPR051022">
    <property type="entry name" value="Notch_Cell-Fate_Det"/>
</dbReference>
<feature type="domain" description="CUB" evidence="7">
    <location>
        <begin position="40"/>
        <end position="169"/>
    </location>
</feature>
<dbReference type="GO" id="GO:0005886">
    <property type="term" value="C:plasma membrane"/>
    <property type="evidence" value="ECO:0007669"/>
    <property type="project" value="TreeGrafter"/>
</dbReference>
<feature type="domain" description="EGF-like" evidence="8">
    <location>
        <begin position="218"/>
        <end position="254"/>
    </location>
</feature>
<feature type="chain" id="PRO_5003156747" evidence="6">
    <location>
        <begin position="28"/>
        <end position="330"/>
    </location>
</feature>
<evidence type="ECO:0000256" key="6">
    <source>
        <dbReference type="SAM" id="SignalP"/>
    </source>
</evidence>
<dbReference type="PANTHER" id="PTHR24049">
    <property type="entry name" value="CRUMBS FAMILY MEMBER"/>
    <property type="match status" value="1"/>
</dbReference>
<dbReference type="InParanoid" id="E1ZWL7"/>
<evidence type="ECO:0000256" key="2">
    <source>
        <dbReference type="ARBA" id="ARBA00022729"/>
    </source>
</evidence>
<sequence length="330" mass="36974">MGLLLIHRATMKSTVSGAFLLLYFCCANLPSVTTNFDSFCGGHLAGPKGVIHTPNFPGPFSVPIKCRWVIDVSDIPSTNSSIVVYLTQLYVYKGLRFTEYAYYESETMNFGETLIKEVTEGNVFEYRLLRTFRPFLVVDFELDRLEGNHVRVLNDLLDVYGFNVTYEMTEEHPNSESCTVRDCSFAGNCLVIADYTSFWCECFNGFSGKSCNEGSLCFNDEHNPVCRNGATCRQIGAEAMHCDCSVGYVGHNCETRLLDTLDTECASENCILQCPLDNQQPCICKDGTKIYNNRSRYECRIKLSNVTSLRTGLTSQHGSLESIVSKQVSK</sequence>
<keyword evidence="1 5" id="KW-0245">EGF-like domain</keyword>
<dbReference type="GO" id="GO:0032991">
    <property type="term" value="C:protein-containing complex"/>
    <property type="evidence" value="ECO:0007669"/>
    <property type="project" value="TreeGrafter"/>
</dbReference>
<dbReference type="Gene3D" id="2.60.120.290">
    <property type="entry name" value="Spermadhesin, CUB domain"/>
    <property type="match status" value="1"/>
</dbReference>
<feature type="domain" description="EGF-like" evidence="8">
    <location>
        <begin position="174"/>
        <end position="212"/>
    </location>
</feature>
<dbReference type="Gene3D" id="2.10.25.10">
    <property type="entry name" value="Laminin"/>
    <property type="match status" value="1"/>
</dbReference>